<dbReference type="PANTHER" id="PTHR46577">
    <property type="entry name" value="HTH-TYPE TRANSCRIPTIONAL REGULATORY PROTEIN GABR"/>
    <property type="match status" value="1"/>
</dbReference>
<dbReference type="Pfam" id="PF00392">
    <property type="entry name" value="GntR"/>
    <property type="match status" value="1"/>
</dbReference>
<keyword evidence="6" id="KW-0804">Transcription</keyword>
<dbReference type="EMBL" id="AEUZ02000001">
    <property type="protein sequence ID" value="EHJ55637.1"/>
    <property type="molecule type" value="Genomic_DNA"/>
</dbReference>
<evidence type="ECO:0000259" key="7">
    <source>
        <dbReference type="PROSITE" id="PS50949"/>
    </source>
</evidence>
<evidence type="ECO:0000256" key="4">
    <source>
        <dbReference type="ARBA" id="ARBA00023015"/>
    </source>
</evidence>
<comment type="similarity">
    <text evidence="1">In the C-terminal section; belongs to the class-I pyridoxal-phosphate-dependent aminotransferase family.</text>
</comment>
<keyword evidence="4" id="KW-0805">Transcription regulation</keyword>
<evidence type="ECO:0000313" key="8">
    <source>
        <dbReference type="EMBL" id="EHJ55637.1"/>
    </source>
</evidence>
<dbReference type="CDD" id="cd00609">
    <property type="entry name" value="AAT_like"/>
    <property type="match status" value="1"/>
</dbReference>
<dbReference type="GO" id="GO:0030170">
    <property type="term" value="F:pyridoxal phosphate binding"/>
    <property type="evidence" value="ECO:0007669"/>
    <property type="project" value="InterPro"/>
</dbReference>
<keyword evidence="9" id="KW-1185">Reference proteome</keyword>
<dbReference type="Gene3D" id="1.10.10.10">
    <property type="entry name" value="Winged helix-like DNA-binding domain superfamily/Winged helix DNA-binding domain"/>
    <property type="match status" value="1"/>
</dbReference>
<dbReference type="SUPFAM" id="SSF53383">
    <property type="entry name" value="PLP-dependent transferases"/>
    <property type="match status" value="1"/>
</dbReference>
<dbReference type="InterPro" id="IPR051446">
    <property type="entry name" value="HTH_trans_reg/aminotransferase"/>
</dbReference>
<keyword evidence="2" id="KW-0032">Aminotransferase</keyword>
<reference evidence="8 9" key="1">
    <citation type="journal article" date="2014" name="Int. J. Syst. Evol. Microbiol.">
        <title>Phylogenomics and the dynamic genome evolution of the genus Streptococcus.</title>
        <authorList>
            <consortium name="The Broad Institute Genome Sequencing Platform"/>
            <person name="Richards V.P."/>
            <person name="Palmer S.R."/>
            <person name="Pavinski Bitar P.D."/>
            <person name="Qin X."/>
            <person name="Weinstock G.M."/>
            <person name="Highlander S.K."/>
            <person name="Town C.D."/>
            <person name="Burne R.A."/>
            <person name="Stanhope M.J."/>
        </authorList>
    </citation>
    <scope>NUCLEOTIDE SEQUENCE [LARGE SCALE GENOMIC DNA]</scope>
    <source>
        <strain evidence="8 9">2285-97</strain>
    </source>
</reference>
<evidence type="ECO:0000256" key="1">
    <source>
        <dbReference type="ARBA" id="ARBA00005384"/>
    </source>
</evidence>
<dbReference type="PANTHER" id="PTHR46577:SF1">
    <property type="entry name" value="HTH-TYPE TRANSCRIPTIONAL REGULATORY PROTEIN GABR"/>
    <property type="match status" value="1"/>
</dbReference>
<dbReference type="Proteomes" id="UP000005388">
    <property type="component" value="Unassembled WGS sequence"/>
</dbReference>
<evidence type="ECO:0000313" key="9">
    <source>
        <dbReference type="Proteomes" id="UP000005388"/>
    </source>
</evidence>
<keyword evidence="3" id="KW-0663">Pyridoxal phosphate</keyword>
<dbReference type="SMART" id="SM00345">
    <property type="entry name" value="HTH_GNTR"/>
    <property type="match status" value="1"/>
</dbReference>
<dbReference type="InterPro" id="IPR036390">
    <property type="entry name" value="WH_DNA-bd_sf"/>
</dbReference>
<dbReference type="eggNOG" id="COG1167">
    <property type="taxonomic scope" value="Bacteria"/>
</dbReference>
<proteinExistence type="inferred from homology"/>
<organism evidence="8 9">
    <name type="scientific">Streptococcus urinalis 2285-97</name>
    <dbReference type="NCBI Taxonomy" id="764291"/>
    <lineage>
        <taxon>Bacteria</taxon>
        <taxon>Bacillati</taxon>
        <taxon>Bacillota</taxon>
        <taxon>Bacilli</taxon>
        <taxon>Lactobacillales</taxon>
        <taxon>Streptococcaceae</taxon>
        <taxon>Streptococcus</taxon>
    </lineage>
</organism>
<dbReference type="InterPro" id="IPR036388">
    <property type="entry name" value="WH-like_DNA-bd_sf"/>
</dbReference>
<evidence type="ECO:0000256" key="3">
    <source>
        <dbReference type="ARBA" id="ARBA00022898"/>
    </source>
</evidence>
<dbReference type="AlphaFoldDB" id="G5KG66"/>
<dbReference type="InterPro" id="IPR000524">
    <property type="entry name" value="Tscrpt_reg_HTH_GntR"/>
</dbReference>
<dbReference type="STRING" id="764291.STRUR_1227"/>
<dbReference type="Pfam" id="PF00155">
    <property type="entry name" value="Aminotran_1_2"/>
    <property type="match status" value="1"/>
</dbReference>
<dbReference type="GO" id="GO:0003677">
    <property type="term" value="F:DNA binding"/>
    <property type="evidence" value="ECO:0007669"/>
    <property type="project" value="UniProtKB-KW"/>
</dbReference>
<dbReference type="InterPro" id="IPR015421">
    <property type="entry name" value="PyrdxlP-dep_Trfase_major"/>
</dbReference>
<dbReference type="PRINTS" id="PR00035">
    <property type="entry name" value="HTHGNTR"/>
</dbReference>
<name>G5KG66_9STRE</name>
<evidence type="ECO:0000256" key="2">
    <source>
        <dbReference type="ARBA" id="ARBA00022576"/>
    </source>
</evidence>
<comment type="caution">
    <text evidence="8">The sequence shown here is derived from an EMBL/GenBank/DDBJ whole genome shotgun (WGS) entry which is preliminary data.</text>
</comment>
<gene>
    <name evidence="8" type="ORF">STRUR_1227</name>
</gene>
<dbReference type="PROSITE" id="PS50949">
    <property type="entry name" value="HTH_GNTR"/>
    <property type="match status" value="1"/>
</dbReference>
<dbReference type="CDD" id="cd07377">
    <property type="entry name" value="WHTH_GntR"/>
    <property type="match status" value="1"/>
</dbReference>
<dbReference type="InterPro" id="IPR004839">
    <property type="entry name" value="Aminotransferase_I/II_large"/>
</dbReference>
<dbReference type="GO" id="GO:0008483">
    <property type="term" value="F:transaminase activity"/>
    <property type="evidence" value="ECO:0007669"/>
    <property type="project" value="UniProtKB-KW"/>
</dbReference>
<sequence length="419" mass="49609">MTKYEQLFNWIINQIKSNHLQRGDKLPSIRHLAQQFSVSKDTVQRALKDLVRENYIYTVPKSGYYVLNSKNKESYQLPFTIEDFHNHAFDDFHRCINDTLSNREEFLFNYYHNSAGLDELLTALHHYFFEQNIYQRMEDIIITSGTQQALYILSQMSFPNQKTTILLEEPTYSRMIDLVINLNLPVMTIKREFGKLNLNHLENHFKNDNIKFFYTIPNLSNPLGLSYTSEEKQQIAKLASKYDVYIVEDDYLSDFARTDQLPLHYYDTSSHIIYLKSFSAILFPTLRIGATVLPHLLYPNFLKTKKLMDYDSNLIMQKALSLYLENGMFDSNKKHLQTTTYERQLIYEAWLKELRITDYRITPNFITFKQDSEVDFATLKTITKPLELKNAYLKSKKRQYLQIPLTSQLYEQLKKATPK</sequence>
<keyword evidence="2" id="KW-0808">Transferase</keyword>
<dbReference type="InterPro" id="IPR015424">
    <property type="entry name" value="PyrdxlP-dep_Trfase"/>
</dbReference>
<evidence type="ECO:0000256" key="6">
    <source>
        <dbReference type="ARBA" id="ARBA00023163"/>
    </source>
</evidence>
<accession>G5KG66</accession>
<evidence type="ECO:0000256" key="5">
    <source>
        <dbReference type="ARBA" id="ARBA00023125"/>
    </source>
</evidence>
<dbReference type="GO" id="GO:0003700">
    <property type="term" value="F:DNA-binding transcription factor activity"/>
    <property type="evidence" value="ECO:0007669"/>
    <property type="project" value="InterPro"/>
</dbReference>
<keyword evidence="5" id="KW-0238">DNA-binding</keyword>
<dbReference type="Gene3D" id="3.40.640.10">
    <property type="entry name" value="Type I PLP-dependent aspartate aminotransferase-like (Major domain)"/>
    <property type="match status" value="1"/>
</dbReference>
<protein>
    <submittedName>
        <fullName evidence="8">Bacterial regulatory protein, GntR family</fullName>
    </submittedName>
</protein>
<dbReference type="SUPFAM" id="SSF46785">
    <property type="entry name" value="Winged helix' DNA-binding domain"/>
    <property type="match status" value="1"/>
</dbReference>
<feature type="domain" description="HTH gntR-type" evidence="7">
    <location>
        <begin position="1"/>
        <end position="69"/>
    </location>
</feature>